<dbReference type="OrthoDB" id="2162148at2759"/>
<comment type="caution">
    <text evidence="5">The sequence shown here is derived from an EMBL/GenBank/DDBJ whole genome shotgun (WGS) entry which is preliminary data.</text>
</comment>
<dbReference type="InterPro" id="IPR011515">
    <property type="entry name" value="Shugoshin_C"/>
</dbReference>
<feature type="compositionally biased region" description="Low complexity" evidence="3">
    <location>
        <begin position="160"/>
        <end position="175"/>
    </location>
</feature>
<keyword evidence="6" id="KW-1185">Reference proteome</keyword>
<evidence type="ECO:0000313" key="6">
    <source>
        <dbReference type="Proteomes" id="UP000193719"/>
    </source>
</evidence>
<feature type="region of interest" description="Disordered" evidence="3">
    <location>
        <begin position="226"/>
        <end position="323"/>
    </location>
</feature>
<feature type="compositionally biased region" description="Polar residues" evidence="3">
    <location>
        <begin position="242"/>
        <end position="254"/>
    </location>
</feature>
<dbReference type="EMBL" id="MCFH01000046">
    <property type="protein sequence ID" value="ORX44307.1"/>
    <property type="molecule type" value="Genomic_DNA"/>
</dbReference>
<reference evidence="5 6" key="2">
    <citation type="submission" date="2016-08" db="EMBL/GenBank/DDBJ databases">
        <title>Pervasive Adenine N6-methylation of Active Genes in Fungi.</title>
        <authorList>
            <consortium name="DOE Joint Genome Institute"/>
            <person name="Mondo S.J."/>
            <person name="Dannebaum R.O."/>
            <person name="Kuo R.C."/>
            <person name="Labutti K."/>
            <person name="Haridas S."/>
            <person name="Kuo A."/>
            <person name="Salamov A."/>
            <person name="Ahrendt S.R."/>
            <person name="Lipzen A."/>
            <person name="Sullivan W."/>
            <person name="Andreopoulos W.B."/>
            <person name="Clum A."/>
            <person name="Lindquist E."/>
            <person name="Daum C."/>
            <person name="Ramamoorthy G.K."/>
            <person name="Gryganskyi A."/>
            <person name="Culley D."/>
            <person name="Magnuson J.K."/>
            <person name="James T.Y."/>
            <person name="O'Malley M.A."/>
            <person name="Stajich J.E."/>
            <person name="Spatafora J.W."/>
            <person name="Visel A."/>
            <person name="Grigoriev I.V."/>
        </authorList>
    </citation>
    <scope>NUCLEOTIDE SEQUENCE [LARGE SCALE GENOMIC DNA]</scope>
    <source>
        <strain evidence="6">finn</strain>
    </source>
</reference>
<evidence type="ECO:0000256" key="2">
    <source>
        <dbReference type="ARBA" id="ARBA00022829"/>
    </source>
</evidence>
<feature type="region of interest" description="Disordered" evidence="3">
    <location>
        <begin position="91"/>
        <end position="118"/>
    </location>
</feature>
<keyword evidence="2" id="KW-0159">Chromosome partition</keyword>
<feature type="compositionally biased region" description="Basic and acidic residues" evidence="3">
    <location>
        <begin position="256"/>
        <end position="292"/>
    </location>
</feature>
<accession>A0A1Y1UZT9</accession>
<proteinExistence type="inferred from homology"/>
<comment type="similarity">
    <text evidence="1">Belongs to the shugoshin family.</text>
</comment>
<sequence>MELEIYKAYEYDPENISYLTLNNDNSSSLSRRMNKNTTKDYKYNFPQKVSDYNESSEISYDTIISEIEPESIQLKDLTNFSNKNTILSDTYNNDDDHSSSNSNSKFQEPTKSIVNKSTTSSKVKIIKKNIPSDKKEIYIENSDDLPIVIKKNDLKHVSSSTTSFLSSSSPSPSLSKNSDDQDLININLKENFNKKKRGNEYTSKSHTFKKTKSSFIIAPNTFDTINKPYYNSNNKEDDTDYSICSDSSNDSIKNPKNHEYDKIVQDTKTMNRDTNESRNDDLFNTKKKDTNKKIKNYKNNQPTKKTNPTVKSSSLKKNKKKSQETNIKIISSISSLSNKNKNKNVLSKILISPYKSPSHFSSNKENINPNRRSHRHKNVVNYTLPSIRSKLRRGDKDYGCGIIRPLNNPYGINTFSHKEKENKY</sequence>
<feature type="domain" description="Shugoshin C-terminal" evidence="4">
    <location>
        <begin position="374"/>
        <end position="393"/>
    </location>
</feature>
<evidence type="ECO:0000259" key="4">
    <source>
        <dbReference type="Pfam" id="PF07557"/>
    </source>
</evidence>
<dbReference type="Pfam" id="PF07557">
    <property type="entry name" value="Shugoshin_C"/>
    <property type="match status" value="1"/>
</dbReference>
<feature type="region of interest" description="Disordered" evidence="3">
    <location>
        <begin position="160"/>
        <end position="181"/>
    </location>
</feature>
<feature type="compositionally biased region" description="Polar residues" evidence="3">
    <location>
        <begin position="301"/>
        <end position="310"/>
    </location>
</feature>
<evidence type="ECO:0000256" key="3">
    <source>
        <dbReference type="SAM" id="MobiDB-lite"/>
    </source>
</evidence>
<protein>
    <recommendedName>
        <fullName evidence="4">Shugoshin C-terminal domain-containing protein</fullName>
    </recommendedName>
</protein>
<dbReference type="Proteomes" id="UP000193719">
    <property type="component" value="Unassembled WGS sequence"/>
</dbReference>
<organism evidence="5 6">
    <name type="scientific">Piromyces finnis</name>
    <dbReference type="NCBI Taxonomy" id="1754191"/>
    <lineage>
        <taxon>Eukaryota</taxon>
        <taxon>Fungi</taxon>
        <taxon>Fungi incertae sedis</taxon>
        <taxon>Chytridiomycota</taxon>
        <taxon>Chytridiomycota incertae sedis</taxon>
        <taxon>Neocallimastigomycetes</taxon>
        <taxon>Neocallimastigales</taxon>
        <taxon>Neocallimastigaceae</taxon>
        <taxon>Piromyces</taxon>
    </lineage>
</organism>
<reference evidence="5 6" key="1">
    <citation type="submission" date="2016-08" db="EMBL/GenBank/DDBJ databases">
        <title>Genomes of anaerobic fungi encode conserved fungal cellulosomes for biomass hydrolysis.</title>
        <authorList>
            <consortium name="DOE Joint Genome Institute"/>
            <person name="Haitjema C.H."/>
            <person name="Gilmore S.P."/>
            <person name="Henske J.K."/>
            <person name="Solomon K.V."/>
            <person name="De Groot R."/>
            <person name="Kuo A."/>
            <person name="Mondo S.J."/>
            <person name="Salamov A.A."/>
            <person name="Labutti K."/>
            <person name="Zhao Z."/>
            <person name="Chiniquy J."/>
            <person name="Barry K."/>
            <person name="Brewer H.M."/>
            <person name="Purvine S.O."/>
            <person name="Wright A.T."/>
            <person name="Boxma B."/>
            <person name="Van Alen T."/>
            <person name="Hackstein J.H."/>
            <person name="Baker S.E."/>
            <person name="Grigoriev I.V."/>
            <person name="O'Malley M.A."/>
        </authorList>
    </citation>
    <scope>NUCLEOTIDE SEQUENCE [LARGE SCALE GENOMIC DNA]</scope>
    <source>
        <strain evidence="6">finn</strain>
    </source>
</reference>
<dbReference type="AlphaFoldDB" id="A0A1Y1UZT9"/>
<gene>
    <name evidence="5" type="ORF">BCR36DRAFT_415063</name>
</gene>
<name>A0A1Y1UZT9_9FUNG</name>
<evidence type="ECO:0000256" key="1">
    <source>
        <dbReference type="ARBA" id="ARBA00010845"/>
    </source>
</evidence>
<evidence type="ECO:0000313" key="5">
    <source>
        <dbReference type="EMBL" id="ORX44307.1"/>
    </source>
</evidence>